<evidence type="ECO:0000256" key="1">
    <source>
        <dbReference type="SAM" id="Coils"/>
    </source>
</evidence>
<keyword evidence="4" id="KW-1185">Reference proteome</keyword>
<evidence type="ECO:0000256" key="2">
    <source>
        <dbReference type="SAM" id="SignalP"/>
    </source>
</evidence>
<gene>
    <name evidence="3" type="ORF">C3Z13_00470</name>
</gene>
<feature type="signal peptide" evidence="2">
    <location>
        <begin position="1"/>
        <end position="20"/>
    </location>
</feature>
<feature type="chain" id="PRO_5045265074" evidence="2">
    <location>
        <begin position="21"/>
        <end position="108"/>
    </location>
</feature>
<reference evidence="3 4" key="1">
    <citation type="submission" date="2018-02" db="EMBL/GenBank/DDBJ databases">
        <title>Classification genera of Pasteurellaceae by whole genome sequence comparison.</title>
        <authorList>
            <person name="Christensen H."/>
        </authorList>
    </citation>
    <scope>NUCLEOTIDE SEQUENCE [LARGE SCALE GENOMIC DNA]</scope>
    <source>
        <strain evidence="3 4">20186H4H1</strain>
    </source>
</reference>
<dbReference type="RefSeq" id="WP_103854645.1">
    <property type="nucleotide sequence ID" value="NZ_CBCSDH010000005.1"/>
</dbReference>
<keyword evidence="1" id="KW-0175">Coiled coil</keyword>
<dbReference type="Proteomes" id="UP000237229">
    <property type="component" value="Unassembled WGS sequence"/>
</dbReference>
<dbReference type="InterPro" id="IPR019110">
    <property type="entry name" value="Uncharacterised_RAQPRD"/>
</dbReference>
<accession>A0ABX4ZVZ9</accession>
<protein>
    <submittedName>
        <fullName evidence="3">Conjugal transfer protein</fullName>
    </submittedName>
</protein>
<evidence type="ECO:0000313" key="3">
    <source>
        <dbReference type="EMBL" id="POY43189.1"/>
    </source>
</evidence>
<name>A0ABX4ZVZ9_9PAST</name>
<evidence type="ECO:0000313" key="4">
    <source>
        <dbReference type="Proteomes" id="UP000237229"/>
    </source>
</evidence>
<dbReference type="NCBIfam" id="TIGR01690">
    <property type="entry name" value="ICE_RAQPRD"/>
    <property type="match status" value="1"/>
</dbReference>
<feature type="coiled-coil region" evidence="1">
    <location>
        <begin position="19"/>
        <end position="50"/>
    </location>
</feature>
<proteinExistence type="predicted"/>
<sequence>MRKSLIIFLFPALFAVPSFANEQAELDQALRQLESAKQALYRAQQQARQSSKVQVKARFYFDYLKARQDIELVKEGIHYYLNTDRAQPRDPRQLKTLSGDYNKIRASQ</sequence>
<keyword evidence="2" id="KW-0732">Signal</keyword>
<dbReference type="Pfam" id="PF09686">
    <property type="entry name" value="Plasmid_RAQPRD"/>
    <property type="match status" value="1"/>
</dbReference>
<dbReference type="EMBL" id="PQVI01000003">
    <property type="protein sequence ID" value="POY43189.1"/>
    <property type="molecule type" value="Genomic_DNA"/>
</dbReference>
<comment type="caution">
    <text evidence="3">The sequence shown here is derived from an EMBL/GenBank/DDBJ whole genome shotgun (WGS) entry which is preliminary data.</text>
</comment>
<organism evidence="3 4">
    <name type="scientific">Avibacterium endocarditidis</name>
    <dbReference type="NCBI Taxonomy" id="380674"/>
    <lineage>
        <taxon>Bacteria</taxon>
        <taxon>Pseudomonadati</taxon>
        <taxon>Pseudomonadota</taxon>
        <taxon>Gammaproteobacteria</taxon>
        <taxon>Pasteurellales</taxon>
        <taxon>Pasteurellaceae</taxon>
        <taxon>Avibacterium</taxon>
    </lineage>
</organism>